<dbReference type="RefSeq" id="WP_158424171.1">
    <property type="nucleotide sequence ID" value="NZ_JAOQJQ010000001.1"/>
</dbReference>
<accession>A0ABT2TGM1</accession>
<comment type="caution">
    <text evidence="1">The sequence shown here is derived from an EMBL/GenBank/DDBJ whole genome shotgun (WGS) entry which is preliminary data.</text>
</comment>
<sequence length="130" mass="14287">MISGTSLKLKLSPGRALLKAFLLPAPCPSSKSEIFRFSALPGLRPAQALPGCALLKLCLAYAMLKLCLAYAMPKLKIKDFSLYGCRRIISKESAPACQELVLCLQGLLLLKLHGLYLKKYSIFLLLVYIV</sequence>
<organism evidence="1 2">
    <name type="scientific">Brotonthovivens ammoniilytica</name>
    <dbReference type="NCBI Taxonomy" id="2981725"/>
    <lineage>
        <taxon>Bacteria</taxon>
        <taxon>Bacillati</taxon>
        <taxon>Bacillota</taxon>
        <taxon>Clostridia</taxon>
        <taxon>Lachnospirales</taxon>
        <taxon>Lachnospiraceae</taxon>
        <taxon>Brotonthovivens</taxon>
    </lineage>
</organism>
<evidence type="ECO:0000313" key="2">
    <source>
        <dbReference type="Proteomes" id="UP001652442"/>
    </source>
</evidence>
<dbReference type="Proteomes" id="UP001652442">
    <property type="component" value="Unassembled WGS sequence"/>
</dbReference>
<evidence type="ECO:0000313" key="1">
    <source>
        <dbReference type="EMBL" id="MCU6761335.1"/>
    </source>
</evidence>
<name>A0ABT2TGM1_9FIRM</name>
<gene>
    <name evidence="1" type="ORF">OCV88_03145</name>
</gene>
<protein>
    <submittedName>
        <fullName evidence="1">Uncharacterized protein</fullName>
    </submittedName>
</protein>
<dbReference type="EMBL" id="JAOQJQ010000001">
    <property type="protein sequence ID" value="MCU6761335.1"/>
    <property type="molecule type" value="Genomic_DNA"/>
</dbReference>
<reference evidence="1 2" key="1">
    <citation type="journal article" date="2021" name="ISME Commun">
        <title>Automated analysis of genomic sequences facilitates high-throughput and comprehensive description of bacteria.</title>
        <authorList>
            <person name="Hitch T.C.A."/>
        </authorList>
    </citation>
    <scope>NUCLEOTIDE SEQUENCE [LARGE SCALE GENOMIC DNA]</scope>
    <source>
        <strain evidence="1 2">Sanger_109</strain>
    </source>
</reference>
<proteinExistence type="predicted"/>
<keyword evidence="2" id="KW-1185">Reference proteome</keyword>